<dbReference type="SMART" id="SM00382">
    <property type="entry name" value="AAA"/>
    <property type="match status" value="1"/>
</dbReference>
<sequence length="930" mass="99887">MTSPTSASRFVGRDDLRQAVRHAATTTDSPPNVLLLVGAPGVGKSALLMDATAAAAEAGAAVLFAAGGQPELLRAYTSLAELICPLHDHVNSLPQPLRDALGGIMGPSSTSSRRAPETVRQALLALLQSAARERPLLLALDDVDLLDRDTREVLISVSRRLVDTAVSVIMTARYRESLPGFDSVIAVIDVPPLTDREASDLLEIQSPPPPRGIRGELIRWADGNPLALIEGARFYGLSGATVFRGNNMSGYRGAYSIFSMELAALDQETRKLLLYSASGSGYETVDLITDVAGHGSDVSVWAAAEKTGMLTITGDRLVKFCHPLLRTLAYTDASLTDQRSAHLAFGRSPLLDDACRAWHLAAAASGPDEAIATALQQSAHQAQGRGGYLEVARVLQRAAELSPHRDDAGRRYSGAAAAANFGGDTAWALALCDKSTQSTYHPDVLGYASLTRGSIRLQSGRATESFELVGRCMEGATPPEGRLALTLAHLGATAAYYTGDIAHREAVQKWIPRLPVDDFEQEAADLEFLAFPVGSAALQRTYISIFADTASSGNSRPTHFDRCWLTPQAPILEPFRHLVVGVMAAVTEESDLAVSQLTEAVESLKATGGMRGFTYAIAPLAWALLDTGRWEMLDELLAMTEALCEIHDLALLHNETIVCRAQLLAYRGDSAGAATALRRINMSALGPKSAATRAALARARGWIAIVEGDFDSAYLHLHEQFHSDGTPTHFVVSHRGMAELGWAAARSGRATEVAPLIKAIGAQFNSAWPKRLQLLHHQAAAMVSSTPDAESHFQRAAHDAAGDQWPLERARAQLHYGEWLRRARRLAEARPLLSAALSAFECRGAESLAAVARAELRAAGVVSKSARTTTGFDSLTAQEQQIVRLAASGMTNRQIGDQLNLSPRTIASHLYHVYPKLGVSRRHELRDLIT</sequence>
<keyword evidence="1" id="KW-0805">Transcription regulation</keyword>
<dbReference type="CDD" id="cd06170">
    <property type="entry name" value="LuxR_C_like"/>
    <property type="match status" value="1"/>
</dbReference>
<feature type="domain" description="HTH luxR-type" evidence="4">
    <location>
        <begin position="868"/>
        <end position="930"/>
    </location>
</feature>
<organism evidence="5 6">
    <name type="scientific">Mycobacteroides immunogenum</name>
    <dbReference type="NCBI Taxonomy" id="83262"/>
    <lineage>
        <taxon>Bacteria</taxon>
        <taxon>Bacillati</taxon>
        <taxon>Actinomycetota</taxon>
        <taxon>Actinomycetes</taxon>
        <taxon>Mycobacteriales</taxon>
        <taxon>Mycobacteriaceae</taxon>
        <taxon>Mycobacteroides</taxon>
    </lineage>
</organism>
<dbReference type="InterPro" id="IPR027417">
    <property type="entry name" value="P-loop_NTPase"/>
</dbReference>
<dbReference type="Pfam" id="PF00196">
    <property type="entry name" value="GerE"/>
    <property type="match status" value="1"/>
</dbReference>
<dbReference type="InterPro" id="IPR036388">
    <property type="entry name" value="WH-like_DNA-bd_sf"/>
</dbReference>
<dbReference type="SUPFAM" id="SSF46894">
    <property type="entry name" value="C-terminal effector domain of the bipartite response regulators"/>
    <property type="match status" value="1"/>
</dbReference>
<dbReference type="PANTHER" id="PTHR44688">
    <property type="entry name" value="DNA-BINDING TRANSCRIPTIONAL ACTIVATOR DEVR_DOSR"/>
    <property type="match status" value="1"/>
</dbReference>
<dbReference type="GO" id="GO:0003677">
    <property type="term" value="F:DNA binding"/>
    <property type="evidence" value="ECO:0007669"/>
    <property type="project" value="UniProtKB-KW"/>
</dbReference>
<dbReference type="PROSITE" id="PS50043">
    <property type="entry name" value="HTH_LUXR_2"/>
    <property type="match status" value="1"/>
</dbReference>
<dbReference type="PRINTS" id="PR00038">
    <property type="entry name" value="HTHLUXR"/>
</dbReference>
<evidence type="ECO:0000313" key="6">
    <source>
        <dbReference type="Proteomes" id="UP000186919"/>
    </source>
</evidence>
<reference evidence="5 6" key="1">
    <citation type="submission" date="2016-01" db="EMBL/GenBank/DDBJ databases">
        <title>Mycobacterium immunogenum strain CD11_6 genome sequencing and assembly.</title>
        <authorList>
            <person name="Kaur G."/>
            <person name="Nair G.R."/>
            <person name="Mayilraj S."/>
        </authorList>
    </citation>
    <scope>NUCLEOTIDE SEQUENCE [LARGE SCALE GENOMIC DNA]</scope>
    <source>
        <strain evidence="5 6">CD11-6</strain>
    </source>
</reference>
<evidence type="ECO:0000313" key="5">
    <source>
        <dbReference type="EMBL" id="OAT68979.1"/>
    </source>
</evidence>
<dbReference type="PANTHER" id="PTHR44688:SF16">
    <property type="entry name" value="DNA-BINDING TRANSCRIPTIONAL ACTIVATOR DEVR_DOSR"/>
    <property type="match status" value="1"/>
</dbReference>
<dbReference type="EMBL" id="LQYE01000011">
    <property type="protein sequence ID" value="OAT68979.1"/>
    <property type="molecule type" value="Genomic_DNA"/>
</dbReference>
<dbReference type="Gene3D" id="1.10.10.10">
    <property type="entry name" value="Winged helix-like DNA-binding domain superfamily/Winged helix DNA-binding domain"/>
    <property type="match status" value="1"/>
</dbReference>
<dbReference type="RefSeq" id="WP_064629488.1">
    <property type="nucleotide sequence ID" value="NZ_LQYE01000011.1"/>
</dbReference>
<dbReference type="AlphaFoldDB" id="A0A179VAP4"/>
<protein>
    <recommendedName>
        <fullName evidence="4">HTH luxR-type domain-containing protein</fullName>
    </recommendedName>
</protein>
<dbReference type="Gene3D" id="3.40.50.300">
    <property type="entry name" value="P-loop containing nucleotide triphosphate hydrolases"/>
    <property type="match status" value="1"/>
</dbReference>
<name>A0A179VAP4_9MYCO</name>
<comment type="caution">
    <text evidence="5">The sequence shown here is derived from an EMBL/GenBank/DDBJ whole genome shotgun (WGS) entry which is preliminary data.</text>
</comment>
<dbReference type="InterPro" id="IPR000792">
    <property type="entry name" value="Tscrpt_reg_LuxR_C"/>
</dbReference>
<dbReference type="Proteomes" id="UP000186919">
    <property type="component" value="Unassembled WGS sequence"/>
</dbReference>
<evidence type="ECO:0000259" key="4">
    <source>
        <dbReference type="PROSITE" id="PS50043"/>
    </source>
</evidence>
<dbReference type="InterPro" id="IPR041664">
    <property type="entry name" value="AAA_16"/>
</dbReference>
<evidence type="ECO:0000256" key="3">
    <source>
        <dbReference type="ARBA" id="ARBA00023163"/>
    </source>
</evidence>
<dbReference type="InterPro" id="IPR003593">
    <property type="entry name" value="AAA+_ATPase"/>
</dbReference>
<gene>
    <name evidence="5" type="ORF">AWB85_23400</name>
</gene>
<keyword evidence="3" id="KW-0804">Transcription</keyword>
<dbReference type="InterPro" id="IPR016032">
    <property type="entry name" value="Sig_transdc_resp-reg_C-effctor"/>
</dbReference>
<evidence type="ECO:0000256" key="2">
    <source>
        <dbReference type="ARBA" id="ARBA00023125"/>
    </source>
</evidence>
<accession>A0A179VAP4</accession>
<evidence type="ECO:0000256" key="1">
    <source>
        <dbReference type="ARBA" id="ARBA00023015"/>
    </source>
</evidence>
<keyword evidence="2" id="KW-0238">DNA-binding</keyword>
<dbReference type="Pfam" id="PF13191">
    <property type="entry name" value="AAA_16"/>
    <property type="match status" value="1"/>
</dbReference>
<proteinExistence type="predicted"/>
<dbReference type="SMART" id="SM00421">
    <property type="entry name" value="HTH_LUXR"/>
    <property type="match status" value="1"/>
</dbReference>
<dbReference type="SUPFAM" id="SSF52540">
    <property type="entry name" value="P-loop containing nucleoside triphosphate hydrolases"/>
    <property type="match status" value="1"/>
</dbReference>
<dbReference type="PROSITE" id="PS00622">
    <property type="entry name" value="HTH_LUXR_1"/>
    <property type="match status" value="1"/>
</dbReference>
<dbReference type="GO" id="GO:0006355">
    <property type="term" value="P:regulation of DNA-templated transcription"/>
    <property type="evidence" value="ECO:0007669"/>
    <property type="project" value="InterPro"/>
</dbReference>